<comment type="caution">
    <text evidence="4">The sequence shown here is derived from an EMBL/GenBank/DDBJ whole genome shotgun (WGS) entry which is preliminary data.</text>
</comment>
<dbReference type="PANTHER" id="PTHR30055">
    <property type="entry name" value="HTH-TYPE TRANSCRIPTIONAL REGULATOR RUTR"/>
    <property type="match status" value="1"/>
</dbReference>
<dbReference type="Pfam" id="PF14246">
    <property type="entry name" value="TetR_C_7"/>
    <property type="match status" value="1"/>
</dbReference>
<evidence type="ECO:0000256" key="1">
    <source>
        <dbReference type="ARBA" id="ARBA00023125"/>
    </source>
</evidence>
<proteinExistence type="predicted"/>
<feature type="DNA-binding region" description="H-T-H motif" evidence="2">
    <location>
        <begin position="37"/>
        <end position="56"/>
    </location>
</feature>
<dbReference type="EMBL" id="JAINVV010000004">
    <property type="protein sequence ID" value="MBY8822823.1"/>
    <property type="molecule type" value="Genomic_DNA"/>
</dbReference>
<reference evidence="4 5" key="1">
    <citation type="submission" date="2021-08" db="EMBL/GenBank/DDBJ databases">
        <authorList>
            <person name="Tuo L."/>
        </authorList>
    </citation>
    <scope>NUCLEOTIDE SEQUENCE [LARGE SCALE GENOMIC DNA]</scope>
    <source>
        <strain evidence="4 5">JCM 31229</strain>
    </source>
</reference>
<organism evidence="4 5">
    <name type="scientific">Sphingomonas colocasiae</name>
    <dbReference type="NCBI Taxonomy" id="1848973"/>
    <lineage>
        <taxon>Bacteria</taxon>
        <taxon>Pseudomonadati</taxon>
        <taxon>Pseudomonadota</taxon>
        <taxon>Alphaproteobacteria</taxon>
        <taxon>Sphingomonadales</taxon>
        <taxon>Sphingomonadaceae</taxon>
        <taxon>Sphingomonas</taxon>
    </lineage>
</organism>
<accession>A0ABS7PNH6</accession>
<dbReference type="PROSITE" id="PS50977">
    <property type="entry name" value="HTH_TETR_2"/>
    <property type="match status" value="1"/>
</dbReference>
<dbReference type="SUPFAM" id="SSF48498">
    <property type="entry name" value="Tetracyclin repressor-like, C-terminal domain"/>
    <property type="match status" value="1"/>
</dbReference>
<dbReference type="RefSeq" id="WP_222989874.1">
    <property type="nucleotide sequence ID" value="NZ_JAINVV010000004.1"/>
</dbReference>
<dbReference type="InterPro" id="IPR001647">
    <property type="entry name" value="HTH_TetR"/>
</dbReference>
<dbReference type="Proteomes" id="UP000706039">
    <property type="component" value="Unassembled WGS sequence"/>
</dbReference>
<dbReference type="Pfam" id="PF00440">
    <property type="entry name" value="TetR_N"/>
    <property type="match status" value="1"/>
</dbReference>
<keyword evidence="5" id="KW-1185">Reference proteome</keyword>
<protein>
    <submittedName>
        <fullName evidence="4">TetR/AcrR family transcriptional regulator</fullName>
    </submittedName>
</protein>
<evidence type="ECO:0000259" key="3">
    <source>
        <dbReference type="PROSITE" id="PS50977"/>
    </source>
</evidence>
<keyword evidence="1 2" id="KW-0238">DNA-binding</keyword>
<evidence type="ECO:0000313" key="4">
    <source>
        <dbReference type="EMBL" id="MBY8822823.1"/>
    </source>
</evidence>
<dbReference type="InterPro" id="IPR009057">
    <property type="entry name" value="Homeodomain-like_sf"/>
</dbReference>
<sequence>MAEALMVEGEGRSERKRRAIIDAATEIFLRNGYPGTSMDEIAAQAAVSKQTVYKQFASKEALFVTIITGMTSVAGDEVQREIADLGDKDDVEARLLAYAERQLIVVLTPRLMQLRRLIIAEANRFPELGAALDRGGPSRAVAGLAIAFARWAGRGLLAIDDARVAASQFNWLVMGDPVNRVMMLGDSAIPDQATLRRHAAEAVRAFLAAYRLR</sequence>
<dbReference type="InterPro" id="IPR036271">
    <property type="entry name" value="Tet_transcr_reg_TetR-rel_C_sf"/>
</dbReference>
<dbReference type="InterPro" id="IPR050109">
    <property type="entry name" value="HTH-type_TetR-like_transc_reg"/>
</dbReference>
<dbReference type="Gene3D" id="1.10.357.10">
    <property type="entry name" value="Tetracycline Repressor, domain 2"/>
    <property type="match status" value="1"/>
</dbReference>
<dbReference type="PANTHER" id="PTHR30055:SF146">
    <property type="entry name" value="HTH-TYPE TRANSCRIPTIONAL DUAL REGULATOR CECR"/>
    <property type="match status" value="1"/>
</dbReference>
<dbReference type="InterPro" id="IPR039536">
    <property type="entry name" value="TetR_C_Proteobacteria"/>
</dbReference>
<evidence type="ECO:0000256" key="2">
    <source>
        <dbReference type="PROSITE-ProRule" id="PRU00335"/>
    </source>
</evidence>
<dbReference type="SUPFAM" id="SSF46689">
    <property type="entry name" value="Homeodomain-like"/>
    <property type="match status" value="1"/>
</dbReference>
<gene>
    <name evidence="4" type="ORF">K7G82_11000</name>
</gene>
<name>A0ABS7PNH6_9SPHN</name>
<dbReference type="PRINTS" id="PR00455">
    <property type="entry name" value="HTHTETR"/>
</dbReference>
<evidence type="ECO:0000313" key="5">
    <source>
        <dbReference type="Proteomes" id="UP000706039"/>
    </source>
</evidence>
<feature type="domain" description="HTH tetR-type" evidence="3">
    <location>
        <begin position="14"/>
        <end position="74"/>
    </location>
</feature>